<evidence type="ECO:0000256" key="6">
    <source>
        <dbReference type="ARBA" id="ARBA00023134"/>
    </source>
</evidence>
<dbReference type="EMBL" id="QZAA01000198">
    <property type="protein sequence ID" value="RQD74620.1"/>
    <property type="molecule type" value="Genomic_DNA"/>
</dbReference>
<dbReference type="InterPro" id="IPR015946">
    <property type="entry name" value="KH_dom-like_a/b"/>
</dbReference>
<dbReference type="CDD" id="cd01895">
    <property type="entry name" value="EngA2"/>
    <property type="match status" value="1"/>
</dbReference>
<evidence type="ECO:0000256" key="3">
    <source>
        <dbReference type="ARBA" id="ARBA00022517"/>
    </source>
</evidence>
<dbReference type="PIRSF" id="PIRSF006485">
    <property type="entry name" value="GTP-binding_EngA"/>
    <property type="match status" value="1"/>
</dbReference>
<dbReference type="NCBIfam" id="TIGR03594">
    <property type="entry name" value="GTPase_EngA"/>
    <property type="match status" value="1"/>
</dbReference>
<accession>A0A424YCJ5</accession>
<evidence type="ECO:0000256" key="2">
    <source>
        <dbReference type="ARBA" id="ARBA00020953"/>
    </source>
</evidence>
<dbReference type="SUPFAM" id="SSF52540">
    <property type="entry name" value="P-loop containing nucleoside triphosphate hydrolases"/>
    <property type="match status" value="2"/>
</dbReference>
<dbReference type="Pfam" id="PF14714">
    <property type="entry name" value="KH_dom-like"/>
    <property type="match status" value="1"/>
</dbReference>
<evidence type="ECO:0000256" key="7">
    <source>
        <dbReference type="ARBA" id="ARBA00053470"/>
    </source>
</evidence>
<evidence type="ECO:0000256" key="8">
    <source>
        <dbReference type="PROSITE-ProRule" id="PRU01049"/>
    </source>
</evidence>
<evidence type="ECO:0000313" key="11">
    <source>
        <dbReference type="EMBL" id="RQD74620.1"/>
    </source>
</evidence>
<dbReference type="HAMAP" id="MF_00195">
    <property type="entry name" value="GTPase_Der"/>
    <property type="match status" value="1"/>
</dbReference>
<keyword evidence="5 9" id="KW-0547">Nucleotide-binding</keyword>
<dbReference type="InterPro" id="IPR016484">
    <property type="entry name" value="GTPase_Der"/>
</dbReference>
<dbReference type="FunFam" id="3.30.300.20:FF:000004">
    <property type="entry name" value="GTPase Der"/>
    <property type="match status" value="1"/>
</dbReference>
<dbReference type="PANTHER" id="PTHR43834">
    <property type="entry name" value="GTPASE DER"/>
    <property type="match status" value="1"/>
</dbReference>
<keyword evidence="4 9" id="KW-0677">Repeat</keyword>
<dbReference type="GO" id="GO:0043022">
    <property type="term" value="F:ribosome binding"/>
    <property type="evidence" value="ECO:0007669"/>
    <property type="project" value="TreeGrafter"/>
</dbReference>
<dbReference type="CDD" id="cd01894">
    <property type="entry name" value="EngA1"/>
    <property type="match status" value="1"/>
</dbReference>
<gene>
    <name evidence="11" type="ORF">D5R97_07515</name>
</gene>
<dbReference type="InterPro" id="IPR005225">
    <property type="entry name" value="Small_GTP-bd"/>
</dbReference>
<feature type="non-terminal residue" evidence="11">
    <location>
        <position position="1"/>
    </location>
</feature>
<dbReference type="GO" id="GO:0005525">
    <property type="term" value="F:GTP binding"/>
    <property type="evidence" value="ECO:0007669"/>
    <property type="project" value="UniProtKB-KW"/>
</dbReference>
<evidence type="ECO:0000256" key="4">
    <source>
        <dbReference type="ARBA" id="ARBA00022737"/>
    </source>
</evidence>
<evidence type="ECO:0000256" key="1">
    <source>
        <dbReference type="ARBA" id="ARBA00008279"/>
    </source>
</evidence>
<evidence type="ECO:0000256" key="9">
    <source>
        <dbReference type="RuleBase" id="RU004481"/>
    </source>
</evidence>
<dbReference type="InterPro" id="IPR031166">
    <property type="entry name" value="G_ENGA"/>
</dbReference>
<dbReference type="PANTHER" id="PTHR43834:SF6">
    <property type="entry name" value="GTPASE DER"/>
    <property type="match status" value="1"/>
</dbReference>
<sequence>KVHWLNRTFTLIDTGGIIMESRDKIEESIKNQARLAIEGADLILLVVDARQGLTSLDVEVAEMLRKTKKPVLVVANKVDEGKLEGQAVDFYSLGLGEPFPVSAAHGLNTGDLLDYIVESLPEITPEEEELEEEIMKVAVAGRPNVGKSSLINRLLDEERMIVTDIPGTTRDSVDSFLEREGDKFLFMDTAGIRRKSRVKAPVEYYSVLRSFRAMERADVVILLLDAREMVTDQDKRIAGFAHEKGKGIIIAVNKWDLVEKEDKTYNRYKDKVRQELVFLDYAPLLFISARTGQRVLKLLDLIKVVFENSSRRIPTGILNSLIREAVGVSPPPTIKGKALKIYYITQTGEKPPTFIIFVNNPELLHFSYKRYLENQLREAFDFQGTPVRIITRKR</sequence>
<keyword evidence="3" id="KW-0690">Ribosome biogenesis</keyword>
<dbReference type="NCBIfam" id="TIGR00231">
    <property type="entry name" value="small_GTP"/>
    <property type="match status" value="2"/>
</dbReference>
<dbReference type="Gene3D" id="3.30.300.20">
    <property type="match status" value="1"/>
</dbReference>
<comment type="function">
    <text evidence="7 9">GTPase that plays an essential role in the late steps of ribosome biogenesis.</text>
</comment>
<dbReference type="AlphaFoldDB" id="A0A424YCJ5"/>
<dbReference type="InterPro" id="IPR027417">
    <property type="entry name" value="P-loop_NTPase"/>
</dbReference>
<feature type="domain" description="EngA-type G" evidence="10">
    <location>
        <begin position="135"/>
        <end position="310"/>
    </location>
</feature>
<comment type="similarity">
    <text evidence="1 8 9">Belongs to the TRAFAC class TrmE-Era-EngA-EngB-Septin-like GTPase superfamily. EngA (Der) GTPase family.</text>
</comment>
<dbReference type="Proteomes" id="UP000285138">
    <property type="component" value="Unassembled WGS sequence"/>
</dbReference>
<protein>
    <recommendedName>
        <fullName evidence="2 9">GTPase Der</fullName>
    </recommendedName>
</protein>
<dbReference type="InterPro" id="IPR032859">
    <property type="entry name" value="KH_dom-like"/>
</dbReference>
<dbReference type="InterPro" id="IPR006073">
    <property type="entry name" value="GTP-bd"/>
</dbReference>
<comment type="caution">
    <text evidence="11">The sequence shown here is derived from an EMBL/GenBank/DDBJ whole genome shotgun (WGS) entry which is preliminary data.</text>
</comment>
<dbReference type="FunFam" id="3.40.50.300:FF:000040">
    <property type="entry name" value="GTPase Der"/>
    <property type="match status" value="1"/>
</dbReference>
<dbReference type="PROSITE" id="PS51712">
    <property type="entry name" value="G_ENGA"/>
    <property type="match status" value="1"/>
</dbReference>
<proteinExistence type="inferred from homology"/>
<name>A0A424YCJ5_9FIRM</name>
<dbReference type="Pfam" id="PF01926">
    <property type="entry name" value="MMR_HSR1"/>
    <property type="match status" value="2"/>
</dbReference>
<evidence type="ECO:0000256" key="5">
    <source>
        <dbReference type="ARBA" id="ARBA00022741"/>
    </source>
</evidence>
<evidence type="ECO:0000259" key="10">
    <source>
        <dbReference type="PROSITE" id="PS51712"/>
    </source>
</evidence>
<dbReference type="GO" id="GO:0042254">
    <property type="term" value="P:ribosome biogenesis"/>
    <property type="evidence" value="ECO:0007669"/>
    <property type="project" value="UniProtKB-KW"/>
</dbReference>
<dbReference type="Gene3D" id="3.40.50.300">
    <property type="entry name" value="P-loop containing nucleotide triphosphate hydrolases"/>
    <property type="match status" value="2"/>
</dbReference>
<evidence type="ECO:0000313" key="12">
    <source>
        <dbReference type="Proteomes" id="UP000285138"/>
    </source>
</evidence>
<keyword evidence="6 9" id="KW-0342">GTP-binding</keyword>
<organism evidence="11 12">
    <name type="scientific">Candidatus Syntrophonatronum acetioxidans</name>
    <dbReference type="NCBI Taxonomy" id="1795816"/>
    <lineage>
        <taxon>Bacteria</taxon>
        <taxon>Bacillati</taxon>
        <taxon>Bacillota</taxon>
        <taxon>Clostridia</taxon>
        <taxon>Eubacteriales</taxon>
        <taxon>Syntrophomonadaceae</taxon>
        <taxon>Candidatus Syntrophonatronum</taxon>
    </lineage>
</organism>
<reference evidence="11 12" key="1">
    <citation type="submission" date="2018-08" db="EMBL/GenBank/DDBJ databases">
        <title>The metabolism and importance of syntrophic acetate oxidation coupled to methane or sulfide production in haloalkaline environments.</title>
        <authorList>
            <person name="Timmers P.H.A."/>
            <person name="Vavourakis C.D."/>
            <person name="Sorokin D.Y."/>
            <person name="Sinninghe Damste J.S."/>
            <person name="Muyzer G."/>
            <person name="Stams A.J.M."/>
            <person name="Plugge C.M."/>
        </authorList>
    </citation>
    <scope>NUCLEOTIDE SEQUENCE [LARGE SCALE GENOMIC DNA]</scope>
    <source>
        <strain evidence="11">MSAO_Bac1</strain>
    </source>
</reference>